<gene>
    <name evidence="1" type="ORF">RPERSI_LOCUS35691</name>
</gene>
<organism evidence="1 2">
    <name type="scientific">Racocetra persica</name>
    <dbReference type="NCBI Taxonomy" id="160502"/>
    <lineage>
        <taxon>Eukaryota</taxon>
        <taxon>Fungi</taxon>
        <taxon>Fungi incertae sedis</taxon>
        <taxon>Mucoromycota</taxon>
        <taxon>Glomeromycotina</taxon>
        <taxon>Glomeromycetes</taxon>
        <taxon>Diversisporales</taxon>
        <taxon>Gigasporaceae</taxon>
        <taxon>Racocetra</taxon>
    </lineage>
</organism>
<feature type="non-terminal residue" evidence="1">
    <location>
        <position position="132"/>
    </location>
</feature>
<dbReference type="EMBL" id="CAJVQC010166596">
    <property type="protein sequence ID" value="CAG8849629.1"/>
    <property type="molecule type" value="Genomic_DNA"/>
</dbReference>
<comment type="caution">
    <text evidence="1">The sequence shown here is derived from an EMBL/GenBank/DDBJ whole genome shotgun (WGS) entry which is preliminary data.</text>
</comment>
<evidence type="ECO:0000313" key="1">
    <source>
        <dbReference type="EMBL" id="CAG8849629.1"/>
    </source>
</evidence>
<reference evidence="1" key="1">
    <citation type="submission" date="2021-06" db="EMBL/GenBank/DDBJ databases">
        <authorList>
            <person name="Kallberg Y."/>
            <person name="Tangrot J."/>
            <person name="Rosling A."/>
        </authorList>
    </citation>
    <scope>NUCLEOTIDE SEQUENCE</scope>
    <source>
        <strain evidence="1">MA461A</strain>
    </source>
</reference>
<name>A0ACA9SZ69_9GLOM</name>
<dbReference type="Proteomes" id="UP000789920">
    <property type="component" value="Unassembled WGS sequence"/>
</dbReference>
<proteinExistence type="predicted"/>
<protein>
    <submittedName>
        <fullName evidence="1">15876_t:CDS:1</fullName>
    </submittedName>
</protein>
<feature type="non-terminal residue" evidence="1">
    <location>
        <position position="1"/>
    </location>
</feature>
<sequence>QTIPLIPQQFTVPPSVATSSRCVATRRSKFCEIWGLARQAAQLAVDCDDNEMIQWLRTFINQKKHCLTQTDECENSDKENDLTVANLLITKHKGRPGTKRYKAAKRNQVVNHILAVVVVKLGIIARDVKRKV</sequence>
<accession>A0ACA9SZ69</accession>
<keyword evidence="2" id="KW-1185">Reference proteome</keyword>
<evidence type="ECO:0000313" key="2">
    <source>
        <dbReference type="Proteomes" id="UP000789920"/>
    </source>
</evidence>